<proteinExistence type="predicted"/>
<name>A0A5J4L4L7_9ZZZZ</name>
<comment type="caution">
    <text evidence="1">The sequence shown here is derived from an EMBL/GenBank/DDBJ whole genome shotgun (WGS) entry which is preliminary data.</text>
</comment>
<protein>
    <submittedName>
        <fullName evidence="1">Uncharacterized protein</fullName>
    </submittedName>
</protein>
<reference evidence="1" key="1">
    <citation type="submission" date="2019-10" db="EMBL/GenBank/DDBJ databases">
        <title>Metagenomic sequencing of thiosulfate-disproportionating enrichment culture.</title>
        <authorList>
            <person name="Umezawa K."/>
            <person name="Kojima H."/>
            <person name="Fukui M."/>
        </authorList>
    </citation>
    <scope>NUCLEOTIDE SEQUENCE</scope>
    <source>
        <strain evidence="1">45J</strain>
    </source>
</reference>
<accession>A0A5J4L4L7</accession>
<evidence type="ECO:0000313" key="1">
    <source>
        <dbReference type="EMBL" id="GER93747.1"/>
    </source>
</evidence>
<dbReference type="EMBL" id="BLAB01000001">
    <property type="protein sequence ID" value="GER93747.1"/>
    <property type="molecule type" value="Genomic_DNA"/>
</dbReference>
<organism evidence="1">
    <name type="scientific">hot springs metagenome</name>
    <dbReference type="NCBI Taxonomy" id="433727"/>
    <lineage>
        <taxon>unclassified sequences</taxon>
        <taxon>metagenomes</taxon>
        <taxon>ecological metagenomes</taxon>
    </lineage>
</organism>
<dbReference type="AlphaFoldDB" id="A0A5J4L4L7"/>
<gene>
    <name evidence="1" type="ORF">A45J_1503</name>
</gene>
<sequence>MNEQAVKRLADCLNKYHVIFGYIFSSQVKAEVSCFFDRSLYF</sequence>